<sequence length="774" mass="88872">MEKSILITQCLQNDFVKPIEKYEPLPNRLHVGYDEALRLLGAVPLEGSVNTVIRWAYGTDETELRMIHIRDWHDMQDQDQKTHLDLFGHHCIQNSSGARFVFSDVQRERKNDVIINASGLNDFVDTNLGYVLDQYKNYPLKVGIMGVWTEAKVRYLAYDLISRYPHIHVVVCSALCASSSRTMHFISLEHLKNILGVEIFSSIGSFTKFLTGQVPRILKIRNQKLQDQKIHPADALKSAADKELLLNLFRNASIIKVKVLDGGFSGNIVLKGEAIDLFGHKEKPAVLKIGSRELIAKERMAFERIENVLGNNAPSIVDFVEIGDRGAIKYRYASMLDENVRSFQKLYAEENDLDSITNILKIVFKDHLGRLYDASRYEKLDLLKYYDFSARYARSVREKVETILKARAEGEYLTLTGGVKTPNICVFYEEDLLTLTEYTVHSHYTAYVHGDLNGANIIIDGQNNVWLIDFFHTHQGHILKDLIKLENDILYIFMKIETKEAFLEAVQLIDLLLDVQDVAQPLDPNKNFTCLEIRKAYSVIHFLRSFYPTLVHADRDPYQLYAGIMRYSVHTLSFYESNEYQKQLALYTSGLAYQKIKAALLQSRKLRIDFLKTEQPELNNLGITILPGRKDRERDLDEDILVLKQKGINTILSLITDDELIEYGVSDLSEKYTKQGLAYKNFPVLDQSVPTIRNMKKLIRWIREKLQKGEKVLVHCVGGLGRSGTIVACLLLEYGYSWQDAVKIVRNSRSKRAIETVAQMNFVESYSLNREKHH</sequence>
<evidence type="ECO:0000259" key="3">
    <source>
        <dbReference type="PROSITE" id="PS50056"/>
    </source>
</evidence>
<dbReference type="PANTHER" id="PTHR23339">
    <property type="entry name" value="TYROSINE SPECIFIC PROTEIN PHOSPHATASE AND DUAL SPECIFICITY PROTEIN PHOSPHATASE"/>
    <property type="match status" value="1"/>
</dbReference>
<dbReference type="Pfam" id="PF22784">
    <property type="entry name" value="PTP-SAK"/>
    <property type="match status" value="1"/>
</dbReference>
<feature type="domain" description="Tyrosine-protein phosphatase" evidence="2">
    <location>
        <begin position="620"/>
        <end position="774"/>
    </location>
</feature>
<protein>
    <submittedName>
        <fullName evidence="4">Isochorismatase family protein</fullName>
    </submittedName>
</protein>
<evidence type="ECO:0000256" key="1">
    <source>
        <dbReference type="ARBA" id="ARBA00022801"/>
    </source>
</evidence>
<dbReference type="SMART" id="SM00195">
    <property type="entry name" value="DSPc"/>
    <property type="match status" value="1"/>
</dbReference>
<dbReference type="Gene3D" id="3.90.190.10">
    <property type="entry name" value="Protein tyrosine phosphatase superfamily"/>
    <property type="match status" value="1"/>
</dbReference>
<accession>A0ABV6YUC4</accession>
<dbReference type="InterPro" id="IPR020422">
    <property type="entry name" value="TYR_PHOSPHATASE_DUAL_dom"/>
</dbReference>
<feature type="domain" description="Tyrosine specific protein phosphatases" evidence="3">
    <location>
        <begin position="693"/>
        <end position="749"/>
    </location>
</feature>
<dbReference type="InterPro" id="IPR045544">
    <property type="entry name" value="TCAD9"/>
</dbReference>
<dbReference type="InterPro" id="IPR003595">
    <property type="entry name" value="Tyr_Pase_cat"/>
</dbReference>
<dbReference type="EMBL" id="JBHPBY010000060">
    <property type="protein sequence ID" value="MFC1849807.1"/>
    <property type="molecule type" value="Genomic_DNA"/>
</dbReference>
<dbReference type="InterPro" id="IPR029021">
    <property type="entry name" value="Prot-tyrosine_phosphatase-like"/>
</dbReference>
<evidence type="ECO:0000259" key="2">
    <source>
        <dbReference type="PROSITE" id="PS50054"/>
    </source>
</evidence>
<keyword evidence="1" id="KW-0378">Hydrolase</keyword>
<dbReference type="PROSITE" id="PS50056">
    <property type="entry name" value="TYR_PHOSPHATASE_2"/>
    <property type="match status" value="1"/>
</dbReference>
<dbReference type="Pfam" id="PF00857">
    <property type="entry name" value="Isochorismatase"/>
    <property type="match status" value="1"/>
</dbReference>
<evidence type="ECO:0000313" key="4">
    <source>
        <dbReference type="EMBL" id="MFC1849807.1"/>
    </source>
</evidence>
<dbReference type="CDD" id="cd14505">
    <property type="entry name" value="CDKN3-like"/>
    <property type="match status" value="1"/>
</dbReference>
<dbReference type="InterPro" id="IPR016130">
    <property type="entry name" value="Tyr_Pase_AS"/>
</dbReference>
<keyword evidence="5" id="KW-1185">Reference proteome</keyword>
<dbReference type="InterPro" id="IPR036380">
    <property type="entry name" value="Isochorismatase-like_sf"/>
</dbReference>
<dbReference type="SUPFAM" id="SSF56112">
    <property type="entry name" value="Protein kinase-like (PK-like)"/>
    <property type="match status" value="1"/>
</dbReference>
<dbReference type="SMART" id="SM00404">
    <property type="entry name" value="PTPc_motif"/>
    <property type="match status" value="1"/>
</dbReference>
<organism evidence="4 5">
    <name type="scientific">candidate division CSSED10-310 bacterium</name>
    <dbReference type="NCBI Taxonomy" id="2855610"/>
    <lineage>
        <taxon>Bacteria</taxon>
        <taxon>Bacteria division CSSED10-310</taxon>
    </lineage>
</organism>
<dbReference type="Gene3D" id="3.40.50.850">
    <property type="entry name" value="Isochorismatase-like"/>
    <property type="match status" value="1"/>
</dbReference>
<dbReference type="SUPFAM" id="SSF52799">
    <property type="entry name" value="(Phosphotyrosine protein) phosphatases II"/>
    <property type="match status" value="1"/>
</dbReference>
<dbReference type="SUPFAM" id="SSF52499">
    <property type="entry name" value="Isochorismatase-like hydrolases"/>
    <property type="match status" value="1"/>
</dbReference>
<reference evidence="4 5" key="1">
    <citation type="submission" date="2024-09" db="EMBL/GenBank/DDBJ databases">
        <title>Laminarin stimulates single cell rates of sulfate reduction while oxygen inhibits transcriptomic activity in coastal marine sediment.</title>
        <authorList>
            <person name="Lindsay M."/>
            <person name="Orcutt B."/>
            <person name="Emerson D."/>
            <person name="Stepanauskas R."/>
            <person name="D'Angelo T."/>
        </authorList>
    </citation>
    <scope>NUCLEOTIDE SEQUENCE [LARGE SCALE GENOMIC DNA]</scope>
    <source>
        <strain evidence="4">SAG AM-311-K15</strain>
    </source>
</reference>
<dbReference type="Pfam" id="PF19974">
    <property type="entry name" value="TCAD9"/>
    <property type="match status" value="2"/>
</dbReference>
<dbReference type="InterPro" id="IPR057023">
    <property type="entry name" value="PTP-SAK"/>
</dbReference>
<dbReference type="Proteomes" id="UP001594351">
    <property type="component" value="Unassembled WGS sequence"/>
</dbReference>
<name>A0ABV6YUC4_UNCC1</name>
<dbReference type="PROSITE" id="PS50054">
    <property type="entry name" value="TYR_PHOSPHATASE_DUAL"/>
    <property type="match status" value="1"/>
</dbReference>
<dbReference type="InterPro" id="IPR050561">
    <property type="entry name" value="PTP"/>
</dbReference>
<dbReference type="InterPro" id="IPR000387">
    <property type="entry name" value="Tyr_Pase_dom"/>
</dbReference>
<dbReference type="InterPro" id="IPR011009">
    <property type="entry name" value="Kinase-like_dom_sf"/>
</dbReference>
<gene>
    <name evidence="4" type="ORF">ACFL27_06325</name>
</gene>
<dbReference type="PROSITE" id="PS00383">
    <property type="entry name" value="TYR_PHOSPHATASE_1"/>
    <property type="match status" value="1"/>
</dbReference>
<dbReference type="InterPro" id="IPR000868">
    <property type="entry name" value="Isochorismatase-like_dom"/>
</dbReference>
<comment type="caution">
    <text evidence="4">The sequence shown here is derived from an EMBL/GenBank/DDBJ whole genome shotgun (WGS) entry which is preliminary data.</text>
</comment>
<proteinExistence type="predicted"/>
<evidence type="ECO:0000313" key="5">
    <source>
        <dbReference type="Proteomes" id="UP001594351"/>
    </source>
</evidence>